<evidence type="ECO:0000256" key="7">
    <source>
        <dbReference type="ARBA" id="ARBA00023284"/>
    </source>
</evidence>
<reference evidence="9 10" key="1">
    <citation type="journal article" date="2019" name="Int. J. Syst. Evol. Microbiol.">
        <title>The Global Catalogue of Microorganisms (GCM) 10K type strain sequencing project: providing services to taxonomists for standard genome sequencing and annotation.</title>
        <authorList>
            <consortium name="The Broad Institute Genomics Platform"/>
            <consortium name="The Broad Institute Genome Sequencing Center for Infectious Disease"/>
            <person name="Wu L."/>
            <person name="Ma J."/>
        </authorList>
    </citation>
    <scope>NUCLEOTIDE SEQUENCE [LARGE SCALE GENOMIC DNA]</scope>
    <source>
        <strain evidence="9 10">IBRC-M 10256</strain>
    </source>
</reference>
<keyword evidence="4" id="KW-0249">Electron transport</keyword>
<evidence type="ECO:0000256" key="4">
    <source>
        <dbReference type="ARBA" id="ARBA00022982"/>
    </source>
</evidence>
<organism evidence="9 10">
    <name type="scientific">Halovivax cerinus</name>
    <dbReference type="NCBI Taxonomy" id="1487865"/>
    <lineage>
        <taxon>Archaea</taxon>
        <taxon>Methanobacteriati</taxon>
        <taxon>Methanobacteriota</taxon>
        <taxon>Stenosarchaea group</taxon>
        <taxon>Halobacteria</taxon>
        <taxon>Halobacteriales</taxon>
        <taxon>Natrialbaceae</taxon>
        <taxon>Halovivax</taxon>
    </lineage>
</organism>
<dbReference type="Pfam" id="PF13462">
    <property type="entry name" value="Thioredoxin_4"/>
    <property type="match status" value="1"/>
</dbReference>
<proteinExistence type="inferred from homology"/>
<dbReference type="InterPro" id="IPR036249">
    <property type="entry name" value="Thioredoxin-like_sf"/>
</dbReference>
<protein>
    <submittedName>
        <fullName evidence="9">DsbA family protein</fullName>
    </submittedName>
</protein>
<evidence type="ECO:0000259" key="8">
    <source>
        <dbReference type="Pfam" id="PF13462"/>
    </source>
</evidence>
<dbReference type="SUPFAM" id="SSF52833">
    <property type="entry name" value="Thioredoxin-like"/>
    <property type="match status" value="1"/>
</dbReference>
<sequence>MALDPKSRRAVVAGGALALGGGGLFFARSRGGSETAVSPSFHASEETTAIGLELTGKPLLGSPDAPIDLYYWTDFQCPFCETFERETLPDLVREHTQSGDVRVVFVPIAVFGEDSMTAAVASRCVWDQVVADDPSVYWDWHGAIFEEQDGKNTGWADAGTLVSYTRSVDGVDADALETCLADDRDRFQSMVEADIQFATELGVTGTPTFLAFNRESEAHQTLIGAQPLEKFSDAIARVRRN</sequence>
<dbReference type="PANTHER" id="PTHR13887">
    <property type="entry name" value="GLUTATHIONE S-TRANSFERASE KAPPA"/>
    <property type="match status" value="1"/>
</dbReference>
<keyword evidence="6" id="KW-1015">Disulfide bond</keyword>
<dbReference type="InterPro" id="IPR012336">
    <property type="entry name" value="Thioredoxin-like_fold"/>
</dbReference>
<keyword evidence="3" id="KW-0732">Signal</keyword>
<evidence type="ECO:0000256" key="6">
    <source>
        <dbReference type="ARBA" id="ARBA00023157"/>
    </source>
</evidence>
<comment type="caution">
    <text evidence="9">The sequence shown here is derived from an EMBL/GenBank/DDBJ whole genome shotgun (WGS) entry which is preliminary data.</text>
</comment>
<comment type="similarity">
    <text evidence="1">Belongs to the thioredoxin family. DsbA subfamily.</text>
</comment>
<dbReference type="Proteomes" id="UP001595846">
    <property type="component" value="Unassembled WGS sequence"/>
</dbReference>
<evidence type="ECO:0000256" key="1">
    <source>
        <dbReference type="ARBA" id="ARBA00005791"/>
    </source>
</evidence>
<dbReference type="AlphaFoldDB" id="A0ABD5NQN9"/>
<dbReference type="PANTHER" id="PTHR13887:SF14">
    <property type="entry name" value="DISULFIDE BOND FORMATION PROTEIN D"/>
    <property type="match status" value="1"/>
</dbReference>
<keyword evidence="7" id="KW-0676">Redox-active center</keyword>
<evidence type="ECO:0000256" key="3">
    <source>
        <dbReference type="ARBA" id="ARBA00022729"/>
    </source>
</evidence>
<dbReference type="Gene3D" id="3.40.30.10">
    <property type="entry name" value="Glutaredoxin"/>
    <property type="match status" value="1"/>
</dbReference>
<dbReference type="RefSeq" id="WP_256532887.1">
    <property type="nucleotide sequence ID" value="NZ_CP101824.1"/>
</dbReference>
<name>A0ABD5NQN9_9EURY</name>
<evidence type="ECO:0000256" key="5">
    <source>
        <dbReference type="ARBA" id="ARBA00023002"/>
    </source>
</evidence>
<dbReference type="EMBL" id="JBHSAQ010000011">
    <property type="protein sequence ID" value="MFC3959338.1"/>
    <property type="molecule type" value="Genomic_DNA"/>
</dbReference>
<evidence type="ECO:0000256" key="2">
    <source>
        <dbReference type="ARBA" id="ARBA00007787"/>
    </source>
</evidence>
<feature type="domain" description="Thioredoxin-like fold" evidence="8">
    <location>
        <begin position="57"/>
        <end position="221"/>
    </location>
</feature>
<evidence type="ECO:0000313" key="9">
    <source>
        <dbReference type="EMBL" id="MFC3959338.1"/>
    </source>
</evidence>
<accession>A0ABD5NQN9</accession>
<gene>
    <name evidence="9" type="ORF">ACFOUR_13315</name>
</gene>
<evidence type="ECO:0000313" key="10">
    <source>
        <dbReference type="Proteomes" id="UP001595846"/>
    </source>
</evidence>
<dbReference type="GeneID" id="73901993"/>
<keyword evidence="4" id="KW-0813">Transport</keyword>
<dbReference type="GO" id="GO:0016491">
    <property type="term" value="F:oxidoreductase activity"/>
    <property type="evidence" value="ECO:0007669"/>
    <property type="project" value="UniProtKB-KW"/>
</dbReference>
<comment type="similarity">
    <text evidence="2">Belongs to the glutaredoxin family.</text>
</comment>
<keyword evidence="5" id="KW-0560">Oxidoreductase</keyword>
<keyword evidence="10" id="KW-1185">Reference proteome</keyword>